<sequence length="385" mass="43546">MKLRNIALIVVSFLLLTGCWNKVELPQKAFIMGVAIDQSENGKIQLTLQIYKPKGRKGGEGGTSSFNVVTTGNTLFEAVRDITMNVGRTAQWSHLRTVIVGEALAKSRNVGEVLEFFSRDHEPRLTAHFIIAKGKAADYMQLKPFIENTESQQFLQMERTSYENSSKTLEVTLLQLILQFRNQSGTVMAPYLYMYKHDKTTTPVVAGVALLQKGKMVDLVSPKDLKAVLMLRNHYKAGIIQIPCSLQDEKPNQKMDSIEVLTLETKISPRIVGDSLTVYVHTKITGMIGELNCTDLKTAKDDQKFINKVEHIVKQSLLDNIELLQKKKADVLEIGDKIYTQNPRKWMKWRADWNDRFAESKFVVDVELKLISSGTSISKPFYSNN</sequence>
<keyword evidence="5" id="KW-0472">Membrane</keyword>
<evidence type="ECO:0000313" key="11">
    <source>
        <dbReference type="Proteomes" id="UP000632125"/>
    </source>
</evidence>
<comment type="subcellular location">
    <subcellularLocation>
        <location evidence="1">Membrane</location>
        <topology evidence="1">Lipid-anchor</topology>
    </subcellularLocation>
</comment>
<dbReference type="PROSITE" id="PS51257">
    <property type="entry name" value="PROKAR_LIPOPROTEIN"/>
    <property type="match status" value="1"/>
</dbReference>
<feature type="domain" description="Spore germination protein N-terminal" evidence="9">
    <location>
        <begin position="22"/>
        <end position="192"/>
    </location>
</feature>
<dbReference type="InterPro" id="IPR008844">
    <property type="entry name" value="Spore_GerAC-like"/>
</dbReference>
<evidence type="ECO:0000256" key="4">
    <source>
        <dbReference type="ARBA" id="ARBA00022729"/>
    </source>
</evidence>
<comment type="caution">
    <text evidence="10">The sequence shown here is derived from an EMBL/GenBank/DDBJ whole genome shotgun (WGS) entry which is preliminary data.</text>
</comment>
<dbReference type="Pfam" id="PF25198">
    <property type="entry name" value="Spore_GerAC_N"/>
    <property type="match status" value="1"/>
</dbReference>
<dbReference type="NCBIfam" id="TIGR02887">
    <property type="entry name" value="spore_ger_x_C"/>
    <property type="match status" value="1"/>
</dbReference>
<dbReference type="PANTHER" id="PTHR35789">
    <property type="entry name" value="SPORE GERMINATION PROTEIN B3"/>
    <property type="match status" value="1"/>
</dbReference>
<evidence type="ECO:0000256" key="2">
    <source>
        <dbReference type="ARBA" id="ARBA00007886"/>
    </source>
</evidence>
<keyword evidence="7" id="KW-0449">Lipoprotein</keyword>
<evidence type="ECO:0000313" key="10">
    <source>
        <dbReference type="EMBL" id="MBD2872934.1"/>
    </source>
</evidence>
<evidence type="ECO:0000259" key="9">
    <source>
        <dbReference type="Pfam" id="PF25198"/>
    </source>
</evidence>
<evidence type="ECO:0000256" key="1">
    <source>
        <dbReference type="ARBA" id="ARBA00004635"/>
    </source>
</evidence>
<proteinExistence type="inferred from homology"/>
<keyword evidence="6" id="KW-0564">Palmitate</keyword>
<dbReference type="Gene3D" id="3.30.300.210">
    <property type="entry name" value="Nutrient germinant receptor protein C, domain 3"/>
    <property type="match status" value="1"/>
</dbReference>
<dbReference type="Gene3D" id="6.20.190.10">
    <property type="entry name" value="Nutrient germinant receptor protein C, domain 1"/>
    <property type="match status" value="1"/>
</dbReference>
<dbReference type="GO" id="GO:0009847">
    <property type="term" value="P:spore germination"/>
    <property type="evidence" value="ECO:0007669"/>
    <property type="project" value="InterPro"/>
</dbReference>
<evidence type="ECO:0000256" key="5">
    <source>
        <dbReference type="ARBA" id="ARBA00023136"/>
    </source>
</evidence>
<evidence type="ECO:0000256" key="7">
    <source>
        <dbReference type="ARBA" id="ARBA00023288"/>
    </source>
</evidence>
<dbReference type="InterPro" id="IPR057336">
    <property type="entry name" value="GerAC_N"/>
</dbReference>
<dbReference type="InterPro" id="IPR038501">
    <property type="entry name" value="Spore_GerAC_C_sf"/>
</dbReference>
<evidence type="ECO:0000259" key="8">
    <source>
        <dbReference type="Pfam" id="PF05504"/>
    </source>
</evidence>
<keyword evidence="4" id="KW-0732">Signal</keyword>
<dbReference type="Proteomes" id="UP000632125">
    <property type="component" value="Unassembled WGS sequence"/>
</dbReference>
<dbReference type="GO" id="GO:0016020">
    <property type="term" value="C:membrane"/>
    <property type="evidence" value="ECO:0007669"/>
    <property type="project" value="UniProtKB-SubCell"/>
</dbReference>
<evidence type="ECO:0000256" key="6">
    <source>
        <dbReference type="ARBA" id="ARBA00023139"/>
    </source>
</evidence>
<name>A0A927CSH2_9BACL</name>
<dbReference type="InterPro" id="IPR046953">
    <property type="entry name" value="Spore_GerAC-like_C"/>
</dbReference>
<evidence type="ECO:0000256" key="3">
    <source>
        <dbReference type="ARBA" id="ARBA00022544"/>
    </source>
</evidence>
<keyword evidence="11" id="KW-1185">Reference proteome</keyword>
<dbReference type="AlphaFoldDB" id="A0A927CSH2"/>
<feature type="domain" description="Spore germination GerAC-like C-terminal" evidence="8">
    <location>
        <begin position="207"/>
        <end position="374"/>
    </location>
</feature>
<dbReference type="PANTHER" id="PTHR35789:SF1">
    <property type="entry name" value="SPORE GERMINATION PROTEIN B3"/>
    <property type="match status" value="1"/>
</dbReference>
<organism evidence="10 11">
    <name type="scientific">Paenibacillus arenilitoris</name>
    <dbReference type="NCBI Taxonomy" id="2772299"/>
    <lineage>
        <taxon>Bacteria</taxon>
        <taxon>Bacillati</taxon>
        <taxon>Bacillota</taxon>
        <taxon>Bacilli</taxon>
        <taxon>Bacillales</taxon>
        <taxon>Paenibacillaceae</taxon>
        <taxon>Paenibacillus</taxon>
    </lineage>
</organism>
<accession>A0A927CSH2</accession>
<reference evidence="10" key="1">
    <citation type="submission" date="2020-09" db="EMBL/GenBank/DDBJ databases">
        <title>A novel bacterium of genus Paenibacillus, isolated from South China Sea.</title>
        <authorList>
            <person name="Huang H."/>
            <person name="Mo K."/>
            <person name="Hu Y."/>
        </authorList>
    </citation>
    <scope>NUCLEOTIDE SEQUENCE</scope>
    <source>
        <strain evidence="10">IB182493</strain>
    </source>
</reference>
<dbReference type="Pfam" id="PF05504">
    <property type="entry name" value="Spore_GerAC"/>
    <property type="match status" value="1"/>
</dbReference>
<gene>
    <name evidence="10" type="ORF">IDH41_30680</name>
</gene>
<protein>
    <submittedName>
        <fullName evidence="10">Ger(X)C family spore germination protein</fullName>
    </submittedName>
</protein>
<comment type="similarity">
    <text evidence="2">Belongs to the GerABKC lipoprotein family.</text>
</comment>
<dbReference type="RefSeq" id="WP_190868083.1">
    <property type="nucleotide sequence ID" value="NZ_JACXIY010000067.1"/>
</dbReference>
<keyword evidence="3" id="KW-0309">Germination</keyword>
<dbReference type="EMBL" id="JACXIY010000067">
    <property type="protein sequence ID" value="MBD2872934.1"/>
    <property type="molecule type" value="Genomic_DNA"/>
</dbReference>